<dbReference type="Pfam" id="PF01565">
    <property type="entry name" value="FAD_binding_4"/>
    <property type="match status" value="1"/>
</dbReference>
<evidence type="ECO:0000256" key="17">
    <source>
        <dbReference type="ARBA" id="ARBA00023316"/>
    </source>
</evidence>
<dbReference type="EMBL" id="SRMF01000001">
    <property type="protein sequence ID" value="TGG95585.1"/>
    <property type="molecule type" value="Genomic_DNA"/>
</dbReference>
<evidence type="ECO:0000256" key="2">
    <source>
        <dbReference type="ARBA" id="ARBA00003921"/>
    </source>
</evidence>
<dbReference type="InterPro" id="IPR006094">
    <property type="entry name" value="Oxid_FAD_bind_N"/>
</dbReference>
<name>A0A4Z0WK45_9GAMM</name>
<evidence type="ECO:0000256" key="10">
    <source>
        <dbReference type="ARBA" id="ARBA00022630"/>
    </source>
</evidence>
<keyword evidence="12 20" id="KW-0521">NADP</keyword>
<dbReference type="NCBIfam" id="NF000755">
    <property type="entry name" value="PRK00046.1"/>
    <property type="match status" value="1"/>
</dbReference>
<comment type="catalytic activity">
    <reaction evidence="19 20">
        <text>UDP-N-acetyl-alpha-D-muramate + NADP(+) = UDP-N-acetyl-3-O-(1-carboxyvinyl)-alpha-D-glucosamine + NADPH + H(+)</text>
        <dbReference type="Rhea" id="RHEA:12248"/>
        <dbReference type="ChEBI" id="CHEBI:15378"/>
        <dbReference type="ChEBI" id="CHEBI:57783"/>
        <dbReference type="ChEBI" id="CHEBI:58349"/>
        <dbReference type="ChEBI" id="CHEBI:68483"/>
        <dbReference type="ChEBI" id="CHEBI:70757"/>
        <dbReference type="EC" id="1.3.1.98"/>
    </reaction>
</comment>
<evidence type="ECO:0000256" key="1">
    <source>
        <dbReference type="ARBA" id="ARBA00001974"/>
    </source>
</evidence>
<dbReference type="InterPro" id="IPR016167">
    <property type="entry name" value="FAD-bd_PCMH_sub1"/>
</dbReference>
<dbReference type="GO" id="GO:0008762">
    <property type="term" value="F:UDP-N-acetylmuramate dehydrogenase activity"/>
    <property type="evidence" value="ECO:0007669"/>
    <property type="project" value="UniProtKB-UniRule"/>
</dbReference>
<keyword evidence="10 20" id="KW-0285">Flavoprotein</keyword>
<dbReference type="InterPro" id="IPR003170">
    <property type="entry name" value="MurB"/>
</dbReference>
<reference evidence="22 23" key="1">
    <citation type="submission" date="2019-04" db="EMBL/GenBank/DDBJ databases">
        <title>Natronospirillum operosus gen. nov., sp. nov., a haloalkaliphilic satellite isolated from decaying biomass of laboratory culture of cyanobacterium Geitlerinema sp. and proposal of Natronospirillaceae fam. nov. and Saccharospirillaceae fam. nov.</title>
        <authorList>
            <person name="Kevbrin V."/>
            <person name="Boltyanskaya Y."/>
            <person name="Koziaeva V."/>
            <person name="Grouzdev D.S."/>
            <person name="Park M."/>
            <person name="Cho J."/>
        </authorList>
    </citation>
    <scope>NUCLEOTIDE SEQUENCE [LARGE SCALE GENOMIC DNA]</scope>
    <source>
        <strain evidence="22 23">G-116</strain>
    </source>
</reference>
<dbReference type="Gene3D" id="3.30.465.10">
    <property type="match status" value="1"/>
</dbReference>
<feature type="active site" evidence="20">
    <location>
        <position position="329"/>
    </location>
</feature>
<keyword evidence="8 20" id="KW-0963">Cytoplasm</keyword>
<dbReference type="Gene3D" id="3.90.78.10">
    <property type="entry name" value="UDP-N-acetylenolpyruvoylglucosamine reductase, C-terminal domain"/>
    <property type="match status" value="1"/>
</dbReference>
<evidence type="ECO:0000256" key="13">
    <source>
        <dbReference type="ARBA" id="ARBA00022960"/>
    </source>
</evidence>
<dbReference type="OrthoDB" id="9804753at2"/>
<dbReference type="PANTHER" id="PTHR21071">
    <property type="entry name" value="UDP-N-ACETYLENOLPYRUVOYLGLUCOSAMINE REDUCTASE"/>
    <property type="match status" value="1"/>
</dbReference>
<gene>
    <name evidence="20 22" type="primary">murB</name>
    <name evidence="22" type="ORF">E4656_04005</name>
</gene>
<evidence type="ECO:0000313" key="22">
    <source>
        <dbReference type="EMBL" id="TGG95585.1"/>
    </source>
</evidence>
<dbReference type="UniPathway" id="UPA00219"/>
<dbReference type="RefSeq" id="WP_135481373.1">
    <property type="nucleotide sequence ID" value="NZ_SRMF01000001.1"/>
</dbReference>
<evidence type="ECO:0000256" key="12">
    <source>
        <dbReference type="ARBA" id="ARBA00022857"/>
    </source>
</evidence>
<feature type="domain" description="FAD-binding PCMH-type" evidence="21">
    <location>
        <begin position="14"/>
        <end position="187"/>
    </location>
</feature>
<dbReference type="SUPFAM" id="SSF56194">
    <property type="entry name" value="Uridine diphospho-N-Acetylenolpyruvylglucosamine reductase, MurB, C-terminal domain"/>
    <property type="match status" value="1"/>
</dbReference>
<evidence type="ECO:0000256" key="14">
    <source>
        <dbReference type="ARBA" id="ARBA00022984"/>
    </source>
</evidence>
<evidence type="ECO:0000313" key="23">
    <source>
        <dbReference type="Proteomes" id="UP000297475"/>
    </source>
</evidence>
<dbReference type="Pfam" id="PF02873">
    <property type="entry name" value="MurB_C"/>
    <property type="match status" value="1"/>
</dbReference>
<keyword evidence="15 20" id="KW-0560">Oxidoreductase</keyword>
<dbReference type="EC" id="1.3.1.98" evidence="6 20"/>
<evidence type="ECO:0000256" key="3">
    <source>
        <dbReference type="ARBA" id="ARBA00004496"/>
    </source>
</evidence>
<dbReference type="GO" id="GO:0008360">
    <property type="term" value="P:regulation of cell shape"/>
    <property type="evidence" value="ECO:0007669"/>
    <property type="project" value="UniProtKB-KW"/>
</dbReference>
<evidence type="ECO:0000256" key="9">
    <source>
        <dbReference type="ARBA" id="ARBA00022618"/>
    </source>
</evidence>
<comment type="similarity">
    <text evidence="5 20">Belongs to the MurB family.</text>
</comment>
<keyword evidence="23" id="KW-1185">Reference proteome</keyword>
<organism evidence="22 23">
    <name type="scientific">Natronospirillum operosum</name>
    <dbReference type="NCBI Taxonomy" id="2759953"/>
    <lineage>
        <taxon>Bacteria</taxon>
        <taxon>Pseudomonadati</taxon>
        <taxon>Pseudomonadota</taxon>
        <taxon>Gammaproteobacteria</taxon>
        <taxon>Oceanospirillales</taxon>
        <taxon>Natronospirillaceae</taxon>
        <taxon>Natronospirillum</taxon>
    </lineage>
</organism>
<evidence type="ECO:0000259" key="21">
    <source>
        <dbReference type="PROSITE" id="PS51387"/>
    </source>
</evidence>
<comment type="pathway">
    <text evidence="4 20">Cell wall biogenesis; peptidoglycan biosynthesis.</text>
</comment>
<comment type="cofactor">
    <cofactor evidence="1 20">
        <name>FAD</name>
        <dbReference type="ChEBI" id="CHEBI:57692"/>
    </cofactor>
</comment>
<keyword evidence="13 20" id="KW-0133">Cell shape</keyword>
<evidence type="ECO:0000256" key="6">
    <source>
        <dbReference type="ARBA" id="ARBA00012518"/>
    </source>
</evidence>
<protein>
    <recommendedName>
        <fullName evidence="7 20">UDP-N-acetylenolpyruvoylglucosamine reductase</fullName>
        <ecNumber evidence="6 20">1.3.1.98</ecNumber>
    </recommendedName>
    <alternativeName>
        <fullName evidence="18 20">UDP-N-acetylmuramate dehydrogenase</fullName>
    </alternativeName>
</protein>
<dbReference type="InterPro" id="IPR016169">
    <property type="entry name" value="FAD-bd_PCMH_sub2"/>
</dbReference>
<evidence type="ECO:0000256" key="15">
    <source>
        <dbReference type="ARBA" id="ARBA00023002"/>
    </source>
</evidence>
<dbReference type="Gene3D" id="3.30.43.10">
    <property type="entry name" value="Uridine Diphospho-n-acetylenolpyruvylglucosamine Reductase, domain 2"/>
    <property type="match status" value="1"/>
</dbReference>
<evidence type="ECO:0000256" key="4">
    <source>
        <dbReference type="ARBA" id="ARBA00004752"/>
    </source>
</evidence>
<keyword evidence="17 20" id="KW-0961">Cell wall biogenesis/degradation</keyword>
<evidence type="ECO:0000256" key="8">
    <source>
        <dbReference type="ARBA" id="ARBA00022490"/>
    </source>
</evidence>
<dbReference type="InterPro" id="IPR011601">
    <property type="entry name" value="MurB_C"/>
</dbReference>
<evidence type="ECO:0000256" key="19">
    <source>
        <dbReference type="ARBA" id="ARBA00048914"/>
    </source>
</evidence>
<evidence type="ECO:0000256" key="18">
    <source>
        <dbReference type="ARBA" id="ARBA00031026"/>
    </source>
</evidence>
<evidence type="ECO:0000256" key="11">
    <source>
        <dbReference type="ARBA" id="ARBA00022827"/>
    </source>
</evidence>
<evidence type="ECO:0000256" key="16">
    <source>
        <dbReference type="ARBA" id="ARBA00023306"/>
    </source>
</evidence>
<evidence type="ECO:0000256" key="5">
    <source>
        <dbReference type="ARBA" id="ARBA00010485"/>
    </source>
</evidence>
<dbReference type="Proteomes" id="UP000297475">
    <property type="component" value="Unassembled WGS sequence"/>
</dbReference>
<keyword evidence="16 20" id="KW-0131">Cell cycle</keyword>
<dbReference type="PROSITE" id="PS51387">
    <property type="entry name" value="FAD_PCMH"/>
    <property type="match status" value="1"/>
</dbReference>
<comment type="function">
    <text evidence="2 20">Cell wall formation.</text>
</comment>
<dbReference type="AlphaFoldDB" id="A0A4Z0WK45"/>
<dbReference type="PANTHER" id="PTHR21071:SF4">
    <property type="entry name" value="UDP-N-ACETYLENOLPYRUVOYLGLUCOSAMINE REDUCTASE"/>
    <property type="match status" value="1"/>
</dbReference>
<evidence type="ECO:0000256" key="20">
    <source>
        <dbReference type="HAMAP-Rule" id="MF_00037"/>
    </source>
</evidence>
<accession>A0A4Z0WK45</accession>
<comment type="caution">
    <text evidence="22">The sequence shown here is derived from an EMBL/GenBank/DDBJ whole genome shotgun (WGS) entry which is preliminary data.</text>
</comment>
<dbReference type="GO" id="GO:0009252">
    <property type="term" value="P:peptidoglycan biosynthetic process"/>
    <property type="evidence" value="ECO:0007669"/>
    <property type="project" value="UniProtKB-UniRule"/>
</dbReference>
<keyword evidence="11 20" id="KW-0274">FAD</keyword>
<dbReference type="GO" id="GO:0071949">
    <property type="term" value="F:FAD binding"/>
    <property type="evidence" value="ECO:0007669"/>
    <property type="project" value="InterPro"/>
</dbReference>
<dbReference type="InterPro" id="IPR016166">
    <property type="entry name" value="FAD-bd_PCMH"/>
</dbReference>
<dbReference type="NCBIfam" id="TIGR00179">
    <property type="entry name" value="murB"/>
    <property type="match status" value="1"/>
</dbReference>
<dbReference type="SUPFAM" id="SSF56176">
    <property type="entry name" value="FAD-binding/transporter-associated domain-like"/>
    <property type="match status" value="1"/>
</dbReference>
<dbReference type="GO" id="GO:0071555">
    <property type="term" value="P:cell wall organization"/>
    <property type="evidence" value="ECO:0007669"/>
    <property type="project" value="UniProtKB-KW"/>
</dbReference>
<dbReference type="HAMAP" id="MF_00037">
    <property type="entry name" value="MurB"/>
    <property type="match status" value="1"/>
</dbReference>
<dbReference type="InterPro" id="IPR036635">
    <property type="entry name" value="MurB_C_sf"/>
</dbReference>
<comment type="subcellular location">
    <subcellularLocation>
        <location evidence="3 20">Cytoplasm</location>
    </subcellularLocation>
</comment>
<dbReference type="GO" id="GO:0051301">
    <property type="term" value="P:cell division"/>
    <property type="evidence" value="ECO:0007669"/>
    <property type="project" value="UniProtKB-KW"/>
</dbReference>
<feature type="active site" evidence="20">
    <location>
        <position position="163"/>
    </location>
</feature>
<feature type="active site" description="Proton donor" evidence="20">
    <location>
        <position position="231"/>
    </location>
</feature>
<dbReference type="GO" id="GO:0005829">
    <property type="term" value="C:cytosol"/>
    <property type="evidence" value="ECO:0007669"/>
    <property type="project" value="TreeGrafter"/>
</dbReference>
<keyword evidence="9 20" id="KW-0132">Cell division</keyword>
<dbReference type="InterPro" id="IPR036318">
    <property type="entry name" value="FAD-bd_PCMH-like_sf"/>
</dbReference>
<evidence type="ECO:0000256" key="7">
    <source>
        <dbReference type="ARBA" id="ARBA00015188"/>
    </source>
</evidence>
<proteinExistence type="inferred from homology"/>
<sequence length="334" mass="37149">MILHDFNLGRLQTMACASVAQHAAPVRSLADLEQALAWASEHDQPVRILGQGSNVLAAEQVDGLTLINELSGLQALAWDEDSVTVAVGSGINWHWWVRFSSAQGWYGLENLALIPGTVGAAPVQNIGAYGVEVESFIEHLEAVSLHSGEMRQFARAECAFSYRDSVFKHAEAGRWFITQVVFRLPRRFRPVLTYGPLQRLVQPTPRQLIEQVCSVRLEKLPQPRAVPNAGSFFTNPMVTSSHAAALQERHPDLPMFRSADGRTKLAAGWLIDQAGWKGWRDPDSGVGTWHQQALVIINPQRRPRSDVLAVAGRIQDDIEQRFGVRLEREPRLFG</sequence>
<keyword evidence="14 20" id="KW-0573">Peptidoglycan synthesis</keyword>